<feature type="region of interest" description="Disordered" evidence="1">
    <location>
        <begin position="1"/>
        <end position="46"/>
    </location>
</feature>
<keyword evidence="3" id="KW-1185">Reference proteome</keyword>
<organism evidence="2 3">
    <name type="scientific">Streptosporangium oxazolinicum</name>
    <dbReference type="NCBI Taxonomy" id="909287"/>
    <lineage>
        <taxon>Bacteria</taxon>
        <taxon>Bacillati</taxon>
        <taxon>Actinomycetota</taxon>
        <taxon>Actinomycetes</taxon>
        <taxon>Streptosporangiales</taxon>
        <taxon>Streptosporangiaceae</taxon>
        <taxon>Streptosporangium</taxon>
    </lineage>
</organism>
<evidence type="ECO:0000256" key="1">
    <source>
        <dbReference type="SAM" id="MobiDB-lite"/>
    </source>
</evidence>
<dbReference type="Proteomes" id="UP001501251">
    <property type="component" value="Unassembled WGS sequence"/>
</dbReference>
<gene>
    <name evidence="2" type="ORF">GCM10022252_73020</name>
</gene>
<accession>A0ABP8BJF8</accession>
<comment type="caution">
    <text evidence="2">The sequence shown here is derived from an EMBL/GenBank/DDBJ whole genome shotgun (WGS) entry which is preliminary data.</text>
</comment>
<proteinExistence type="predicted"/>
<name>A0ABP8BJF8_9ACTN</name>
<sequence>MRHNPAGTPRAVHAAPFADLLPATRPSKRPAGRPDTRYRVKSEAKPSRLPTMKVVEGFVSGCGGSEDDLARWTTAWRRIRMAKTHETAVSTYETAVSTHENATSLPTNRRTAS</sequence>
<evidence type="ECO:0000313" key="2">
    <source>
        <dbReference type="EMBL" id="GAA4208210.1"/>
    </source>
</evidence>
<feature type="compositionally biased region" description="Basic and acidic residues" evidence="1">
    <location>
        <begin position="32"/>
        <end position="46"/>
    </location>
</feature>
<feature type="region of interest" description="Disordered" evidence="1">
    <location>
        <begin position="92"/>
        <end position="113"/>
    </location>
</feature>
<reference evidence="3" key="1">
    <citation type="journal article" date="2019" name="Int. J. Syst. Evol. Microbiol.">
        <title>The Global Catalogue of Microorganisms (GCM) 10K type strain sequencing project: providing services to taxonomists for standard genome sequencing and annotation.</title>
        <authorList>
            <consortium name="The Broad Institute Genomics Platform"/>
            <consortium name="The Broad Institute Genome Sequencing Center for Infectious Disease"/>
            <person name="Wu L."/>
            <person name="Ma J."/>
        </authorList>
    </citation>
    <scope>NUCLEOTIDE SEQUENCE [LARGE SCALE GENOMIC DNA]</scope>
    <source>
        <strain evidence="3">JCM 17388</strain>
    </source>
</reference>
<protein>
    <recommendedName>
        <fullName evidence="4">Transposase</fullName>
    </recommendedName>
</protein>
<evidence type="ECO:0000313" key="3">
    <source>
        <dbReference type="Proteomes" id="UP001501251"/>
    </source>
</evidence>
<evidence type="ECO:0008006" key="4">
    <source>
        <dbReference type="Google" id="ProtNLM"/>
    </source>
</evidence>
<dbReference type="EMBL" id="BAABAQ010000018">
    <property type="protein sequence ID" value="GAA4208210.1"/>
    <property type="molecule type" value="Genomic_DNA"/>
</dbReference>